<name>A0ABP7W8F7_9GAMM</name>
<proteinExistence type="predicted"/>
<comment type="caution">
    <text evidence="1">The sequence shown here is derived from an EMBL/GenBank/DDBJ whole genome shotgun (WGS) entry which is preliminary data.</text>
</comment>
<keyword evidence="2" id="KW-1185">Reference proteome</keyword>
<protein>
    <submittedName>
        <fullName evidence="1">YtfJ family protein</fullName>
    </submittedName>
</protein>
<dbReference type="Proteomes" id="UP001500392">
    <property type="component" value="Unassembled WGS sequence"/>
</dbReference>
<evidence type="ECO:0000313" key="2">
    <source>
        <dbReference type="Proteomes" id="UP001500392"/>
    </source>
</evidence>
<dbReference type="Pfam" id="PF09695">
    <property type="entry name" value="YtfJ_HI0045"/>
    <property type="match status" value="1"/>
</dbReference>
<reference evidence="2" key="1">
    <citation type="journal article" date="2019" name="Int. J. Syst. Evol. Microbiol.">
        <title>The Global Catalogue of Microorganisms (GCM) 10K type strain sequencing project: providing services to taxonomists for standard genome sequencing and annotation.</title>
        <authorList>
            <consortium name="The Broad Institute Genomics Platform"/>
            <consortium name="The Broad Institute Genome Sequencing Center for Infectious Disease"/>
            <person name="Wu L."/>
            <person name="Ma J."/>
        </authorList>
    </citation>
    <scope>NUCLEOTIDE SEQUENCE [LARGE SCALE GENOMIC DNA]</scope>
    <source>
        <strain evidence="2">JCM 17304</strain>
    </source>
</reference>
<accession>A0ABP7W8F7</accession>
<evidence type="ECO:0000313" key="1">
    <source>
        <dbReference type="EMBL" id="GAA4083549.1"/>
    </source>
</evidence>
<sequence>MIAMLFLAKIESIHYTTGEQHMLRFKKYLISLALFGSINGYALELGGTLADINIPTKGELILNKSKVDYKAWSTSTISRGTPALIFHLAARMSSDKIIDPLRTRLEQENFTPGSFQSISVVNIDDAMWGTAGLVGSEMEKNKRAHPEAIMVADDASRGLKAWELQKGTVAVILLDASGEIRYLKEGKLHSSDIDTILSLLKTEIALVASK</sequence>
<dbReference type="InterPro" id="IPR006513">
    <property type="entry name" value="YtfJ_HI0045"/>
</dbReference>
<organism evidence="1 2">
    <name type="scientific">Zhongshania borealis</name>
    <dbReference type="NCBI Taxonomy" id="889488"/>
    <lineage>
        <taxon>Bacteria</taxon>
        <taxon>Pseudomonadati</taxon>
        <taxon>Pseudomonadota</taxon>
        <taxon>Gammaproteobacteria</taxon>
        <taxon>Cellvibrionales</taxon>
        <taxon>Spongiibacteraceae</taxon>
        <taxon>Zhongshania</taxon>
    </lineage>
</organism>
<dbReference type="EMBL" id="BAABDM010000001">
    <property type="protein sequence ID" value="GAA4083549.1"/>
    <property type="molecule type" value="Genomic_DNA"/>
</dbReference>
<gene>
    <name evidence="1" type="ORF">GCM10022414_02850</name>
</gene>